<feature type="region of interest" description="Disordered" evidence="1">
    <location>
        <begin position="1"/>
        <end position="23"/>
    </location>
</feature>
<dbReference type="Proteomes" id="UP000885936">
    <property type="component" value="Unassembled WGS sequence"/>
</dbReference>
<evidence type="ECO:0000313" key="2">
    <source>
        <dbReference type="EMBL" id="HEC57478.1"/>
    </source>
</evidence>
<organism evidence="2">
    <name type="scientific">Candidatus Syntropharchaeum butanivorans</name>
    <dbReference type="NCBI Taxonomy" id="1839936"/>
    <lineage>
        <taxon>Archaea</taxon>
        <taxon>Methanobacteriati</taxon>
        <taxon>Methanobacteriota</taxon>
        <taxon>Stenosarchaea group</taxon>
        <taxon>Methanomicrobia</taxon>
        <taxon>Methanosarcinales</taxon>
        <taxon>ANME-2 cluster</taxon>
        <taxon>Candidatus Syntropharchaeum</taxon>
    </lineage>
</organism>
<protein>
    <submittedName>
        <fullName evidence="2">Uncharacterized protein</fullName>
    </submittedName>
</protein>
<name>A0A7J2S1Z6_9EURY</name>
<accession>A0A7J2S1Z6</accession>
<comment type="caution">
    <text evidence="2">The sequence shown here is derived from an EMBL/GenBank/DDBJ whole genome shotgun (WGS) entry which is preliminary data.</text>
</comment>
<proteinExistence type="predicted"/>
<gene>
    <name evidence="2" type="ORF">ENI32_06315</name>
</gene>
<sequence length="102" mass="12237">MKPLLGKNTATGTGKRRNPEEEGSYLEISELNDLIEREGLEEYLYRGSVEELYEASYEVYNNLYYFYIQNGRIEEALDMHYRRCEVRRKLLREKGWINCLRS</sequence>
<reference evidence="2" key="1">
    <citation type="journal article" date="2020" name="mSystems">
        <title>Genome- and Community-Level Interaction Insights into Carbon Utilization and Element Cycling Functions of Hydrothermarchaeota in Hydrothermal Sediment.</title>
        <authorList>
            <person name="Zhou Z."/>
            <person name="Liu Y."/>
            <person name="Xu W."/>
            <person name="Pan J."/>
            <person name="Luo Z.H."/>
            <person name="Li M."/>
        </authorList>
    </citation>
    <scope>NUCLEOTIDE SEQUENCE [LARGE SCALE GENOMIC DNA]</scope>
    <source>
        <strain evidence="2">HyVt-386</strain>
    </source>
</reference>
<feature type="non-terminal residue" evidence="2">
    <location>
        <position position="102"/>
    </location>
</feature>
<evidence type="ECO:0000256" key="1">
    <source>
        <dbReference type="SAM" id="MobiDB-lite"/>
    </source>
</evidence>
<dbReference type="EMBL" id="DRIE01000106">
    <property type="protein sequence ID" value="HEC57478.1"/>
    <property type="molecule type" value="Genomic_DNA"/>
</dbReference>
<dbReference type="AlphaFoldDB" id="A0A7J2S1Z6"/>